<feature type="region of interest" description="Disordered" evidence="1">
    <location>
        <begin position="268"/>
        <end position="310"/>
    </location>
</feature>
<evidence type="ECO:0000256" key="1">
    <source>
        <dbReference type="SAM" id="MobiDB-lite"/>
    </source>
</evidence>
<reference evidence="2" key="1">
    <citation type="journal article" date="2019" name="Plant J.">
        <title>Chlorella vulgaris genome assembly and annotation reveals the molecular basis for metabolic acclimation to high light conditions.</title>
        <authorList>
            <person name="Cecchin M."/>
            <person name="Marcolungo L."/>
            <person name="Rossato M."/>
            <person name="Girolomoni L."/>
            <person name="Cosentino E."/>
            <person name="Cuine S."/>
            <person name="Li-Beisson Y."/>
            <person name="Delledonne M."/>
            <person name="Ballottari M."/>
        </authorList>
    </citation>
    <scope>NUCLEOTIDE SEQUENCE</scope>
    <source>
        <strain evidence="2">211/11P</strain>
    </source>
</reference>
<feature type="compositionally biased region" description="Basic and acidic residues" evidence="1">
    <location>
        <begin position="15"/>
        <end position="24"/>
    </location>
</feature>
<protein>
    <submittedName>
        <fullName evidence="2">Uncharacterized protein</fullName>
    </submittedName>
</protein>
<organism evidence="2 3">
    <name type="scientific">Chlorella vulgaris</name>
    <name type="common">Green alga</name>
    <dbReference type="NCBI Taxonomy" id="3077"/>
    <lineage>
        <taxon>Eukaryota</taxon>
        <taxon>Viridiplantae</taxon>
        <taxon>Chlorophyta</taxon>
        <taxon>core chlorophytes</taxon>
        <taxon>Trebouxiophyceae</taxon>
        <taxon>Chlorellales</taxon>
        <taxon>Chlorellaceae</taxon>
        <taxon>Chlorella clade</taxon>
        <taxon>Chlorella</taxon>
    </lineage>
</organism>
<gene>
    <name evidence="2" type="ORF">D9Q98_005406</name>
</gene>
<feature type="compositionally biased region" description="Acidic residues" evidence="1">
    <location>
        <begin position="279"/>
        <end position="291"/>
    </location>
</feature>
<dbReference type="EMBL" id="SIDB01000008">
    <property type="protein sequence ID" value="KAI3429311.1"/>
    <property type="molecule type" value="Genomic_DNA"/>
</dbReference>
<accession>A0A9D4TLR3</accession>
<keyword evidence="3" id="KW-1185">Reference proteome</keyword>
<feature type="compositionally biased region" description="Basic and acidic residues" evidence="1">
    <location>
        <begin position="301"/>
        <end position="310"/>
    </location>
</feature>
<feature type="compositionally biased region" description="Low complexity" evidence="1">
    <location>
        <begin position="268"/>
        <end position="278"/>
    </location>
</feature>
<feature type="region of interest" description="Disordered" evidence="1">
    <location>
        <begin position="1"/>
        <end position="61"/>
    </location>
</feature>
<proteinExistence type="predicted"/>
<comment type="caution">
    <text evidence="2">The sequence shown here is derived from an EMBL/GenBank/DDBJ whole genome shotgun (WGS) entry which is preliminary data.</text>
</comment>
<dbReference type="AlphaFoldDB" id="A0A9D4TLR3"/>
<sequence>MHQALDTGYPGLERAAQEQRDPNRGLRRASGRTPANSPLIGRQEKPGTSCKRSGGALRSPARGLGATATKIAGFAAAPAPSASHWTDASAEPTCSAMLPADSCDPTVDGPAPKRPRLAAAGSYGYGLQQQRGWRGAVSGLGSAASWDSDSDSEGEQAVVSCKRPTPQKAALGGAGAAAAGAGGAHRTAQHPPPTWASSMLASGEAALANPAAAAVTAHHHLEQVNSDEAACMHGCMDVDMEFQQEGGGAHLGSTHLARAGAAAAAAADGGCHGEAAFSDMEDESEEEEAGDSFEGPWLRFDYPHQLDVEE</sequence>
<name>A0A9D4TLR3_CHLVU</name>
<evidence type="ECO:0000313" key="2">
    <source>
        <dbReference type="EMBL" id="KAI3429311.1"/>
    </source>
</evidence>
<reference evidence="2" key="2">
    <citation type="submission" date="2020-11" db="EMBL/GenBank/DDBJ databases">
        <authorList>
            <person name="Cecchin M."/>
            <person name="Marcolungo L."/>
            <person name="Rossato M."/>
            <person name="Girolomoni L."/>
            <person name="Cosentino E."/>
            <person name="Cuine S."/>
            <person name="Li-Beisson Y."/>
            <person name="Delledonne M."/>
            <person name="Ballottari M."/>
        </authorList>
    </citation>
    <scope>NUCLEOTIDE SEQUENCE</scope>
    <source>
        <strain evidence="2">211/11P</strain>
        <tissue evidence="2">Whole cell</tissue>
    </source>
</reference>
<dbReference type="Proteomes" id="UP001055712">
    <property type="component" value="Unassembled WGS sequence"/>
</dbReference>
<evidence type="ECO:0000313" key="3">
    <source>
        <dbReference type="Proteomes" id="UP001055712"/>
    </source>
</evidence>